<organism evidence="1 2">
    <name type="scientific">Coprococcus comes</name>
    <dbReference type="NCBI Taxonomy" id="410072"/>
    <lineage>
        <taxon>Bacteria</taxon>
        <taxon>Bacillati</taxon>
        <taxon>Bacillota</taxon>
        <taxon>Clostridia</taxon>
        <taxon>Lachnospirales</taxon>
        <taxon>Lachnospiraceae</taxon>
        <taxon>Coprococcus</taxon>
    </lineage>
</organism>
<name>A0A173T6J2_9FIRM</name>
<dbReference type="EMBL" id="CYXR01000012">
    <property type="protein sequence ID" value="CUM97018.1"/>
    <property type="molecule type" value="Genomic_DNA"/>
</dbReference>
<reference evidence="1 2" key="1">
    <citation type="submission" date="2015-09" db="EMBL/GenBank/DDBJ databases">
        <authorList>
            <consortium name="Pathogen Informatics"/>
        </authorList>
    </citation>
    <scope>NUCLEOTIDE SEQUENCE [LARGE SCALE GENOMIC DNA]</scope>
    <source>
        <strain evidence="1 2">2789STDY5834962</strain>
    </source>
</reference>
<accession>A0A173T6J2</accession>
<evidence type="ECO:0000313" key="2">
    <source>
        <dbReference type="Proteomes" id="UP000095727"/>
    </source>
</evidence>
<sequence length="57" mass="6642">MIKIKISYNTDEEIAGVIRLLSPVMKSWRVSRNKEGRYKKAYAELRGNTEKAEKKVN</sequence>
<dbReference type="Proteomes" id="UP000095727">
    <property type="component" value="Unassembled WGS sequence"/>
</dbReference>
<dbReference type="AlphaFoldDB" id="A0A173T6J2"/>
<proteinExistence type="predicted"/>
<protein>
    <submittedName>
        <fullName evidence="1">Uncharacterized protein</fullName>
    </submittedName>
</protein>
<gene>
    <name evidence="1" type="ORF">ERS852574_01889</name>
</gene>
<evidence type="ECO:0000313" key="1">
    <source>
        <dbReference type="EMBL" id="CUM97018.1"/>
    </source>
</evidence>